<organism evidence="1 2">
    <name type="scientific">Bionectria ochroleuca</name>
    <name type="common">Gliocladium roseum</name>
    <dbReference type="NCBI Taxonomy" id="29856"/>
    <lineage>
        <taxon>Eukaryota</taxon>
        <taxon>Fungi</taxon>
        <taxon>Dikarya</taxon>
        <taxon>Ascomycota</taxon>
        <taxon>Pezizomycotina</taxon>
        <taxon>Sordariomycetes</taxon>
        <taxon>Hypocreomycetidae</taxon>
        <taxon>Hypocreales</taxon>
        <taxon>Bionectriaceae</taxon>
        <taxon>Clonostachys</taxon>
    </lineage>
</organism>
<protein>
    <submittedName>
        <fullName evidence="1">Uncharacterized protein</fullName>
    </submittedName>
</protein>
<accession>A0ABY6TVM0</accession>
<evidence type="ECO:0000313" key="1">
    <source>
        <dbReference type="EMBL" id="VUC22714.1"/>
    </source>
</evidence>
<keyword evidence="2" id="KW-1185">Reference proteome</keyword>
<name>A0ABY6TVM0_BIOOC</name>
<proteinExistence type="predicted"/>
<gene>
    <name evidence="1" type="ORF">CLO192961_LOCUS92923</name>
</gene>
<evidence type="ECO:0000313" key="2">
    <source>
        <dbReference type="Proteomes" id="UP000766486"/>
    </source>
</evidence>
<dbReference type="EMBL" id="CABFNS010000670">
    <property type="protein sequence ID" value="VUC22714.1"/>
    <property type="molecule type" value="Genomic_DNA"/>
</dbReference>
<sequence length="78" mass="8774">MEGWDKLITALYLRGTVDEKIVKKCPRTKKGMKLLKYDFILMSGAETSVMRDQKSKEALAMMGMQANIVNGVPVHDVD</sequence>
<comment type="caution">
    <text evidence="1">The sequence shown here is derived from an EMBL/GenBank/DDBJ whole genome shotgun (WGS) entry which is preliminary data.</text>
</comment>
<dbReference type="Proteomes" id="UP000766486">
    <property type="component" value="Unassembled WGS sequence"/>
</dbReference>
<reference evidence="1 2" key="1">
    <citation type="submission" date="2019-06" db="EMBL/GenBank/DDBJ databases">
        <authorList>
            <person name="Broberg M."/>
        </authorList>
    </citation>
    <scope>NUCLEOTIDE SEQUENCE [LARGE SCALE GENOMIC DNA]</scope>
</reference>